<accession>A0AAV4YD84</accession>
<name>A0AAV4YD84_CAEEX</name>
<dbReference type="EMBL" id="BPLR01001696">
    <property type="protein sequence ID" value="GIZ04179.1"/>
    <property type="molecule type" value="Genomic_DNA"/>
</dbReference>
<reference evidence="1 2" key="1">
    <citation type="submission" date="2021-06" db="EMBL/GenBank/DDBJ databases">
        <title>Caerostris extrusa draft genome.</title>
        <authorList>
            <person name="Kono N."/>
            <person name="Arakawa K."/>
        </authorList>
    </citation>
    <scope>NUCLEOTIDE SEQUENCE [LARGE SCALE GENOMIC DNA]</scope>
</reference>
<sequence length="86" mass="9084">MGPQGGSTPADGELLRPFIKGMGYFTASGFGKVSPQCIKRLVPGALEGGEGQINQPNPDLCVTGDCICSFRQLFPKKTLPLPFLGE</sequence>
<evidence type="ECO:0000313" key="1">
    <source>
        <dbReference type="EMBL" id="GIZ04179.1"/>
    </source>
</evidence>
<evidence type="ECO:0000313" key="2">
    <source>
        <dbReference type="Proteomes" id="UP001054945"/>
    </source>
</evidence>
<protein>
    <submittedName>
        <fullName evidence="1">Uncharacterized protein</fullName>
    </submittedName>
</protein>
<organism evidence="1 2">
    <name type="scientific">Caerostris extrusa</name>
    <name type="common">Bark spider</name>
    <name type="synonym">Caerostris bankana</name>
    <dbReference type="NCBI Taxonomy" id="172846"/>
    <lineage>
        <taxon>Eukaryota</taxon>
        <taxon>Metazoa</taxon>
        <taxon>Ecdysozoa</taxon>
        <taxon>Arthropoda</taxon>
        <taxon>Chelicerata</taxon>
        <taxon>Arachnida</taxon>
        <taxon>Araneae</taxon>
        <taxon>Araneomorphae</taxon>
        <taxon>Entelegynae</taxon>
        <taxon>Araneoidea</taxon>
        <taxon>Araneidae</taxon>
        <taxon>Caerostris</taxon>
    </lineage>
</organism>
<gene>
    <name evidence="1" type="ORF">CEXT_353391</name>
</gene>
<dbReference type="Proteomes" id="UP001054945">
    <property type="component" value="Unassembled WGS sequence"/>
</dbReference>
<keyword evidence="2" id="KW-1185">Reference proteome</keyword>
<comment type="caution">
    <text evidence="1">The sequence shown here is derived from an EMBL/GenBank/DDBJ whole genome shotgun (WGS) entry which is preliminary data.</text>
</comment>
<dbReference type="AlphaFoldDB" id="A0AAV4YD84"/>
<proteinExistence type="predicted"/>